<sequence length="310" mass="32153">MKRIQYHRYGGPDVLRLEEFQPQAPGRGQVLVRVRAAAANALDWKIRSGQLRLMTGRGFPRGVGHDFAGVVEAVGPDVTRLQVGDSVLGAAGARQPGAFAEMVVADERSVALKPPALTFEQAATLPIVGVTAYQAVGEASRLRPGQSVFVNGCLGGVGRAAVQLATRRGAVVAGSCRPGLAHLAAELGVDPVVGFDVDPAPLAGRFDLVLDTAGTLPGRTARTLLAPHGRILDLVPSMPKLVRSLLPGPYSLFGGRAVTADLQAVADAAARGDLHVPVARTVPLEKAIPALAELETAATPRNGKLVVVPA</sequence>
<proteinExistence type="predicted"/>
<dbReference type="InterPro" id="IPR036291">
    <property type="entry name" value="NAD(P)-bd_dom_sf"/>
</dbReference>
<dbReference type="EMBL" id="JAMTCS010000015">
    <property type="protein sequence ID" value="MCP2267095.1"/>
    <property type="molecule type" value="Genomic_DNA"/>
</dbReference>
<evidence type="ECO:0000313" key="2">
    <source>
        <dbReference type="EMBL" id="MCP2267095.1"/>
    </source>
</evidence>
<dbReference type="SMART" id="SM00829">
    <property type="entry name" value="PKS_ER"/>
    <property type="match status" value="1"/>
</dbReference>
<dbReference type="Pfam" id="PF13602">
    <property type="entry name" value="ADH_zinc_N_2"/>
    <property type="match status" value="1"/>
</dbReference>
<dbReference type="PANTHER" id="PTHR11695:SF648">
    <property type="entry name" value="ZINC-BINDING OXIDOREDUCTASE"/>
    <property type="match status" value="1"/>
</dbReference>
<dbReference type="InterPro" id="IPR050700">
    <property type="entry name" value="YIM1/Zinc_Alcohol_DH_Fams"/>
</dbReference>
<dbReference type="GO" id="GO:0016491">
    <property type="term" value="F:oxidoreductase activity"/>
    <property type="evidence" value="ECO:0007669"/>
    <property type="project" value="InterPro"/>
</dbReference>
<evidence type="ECO:0000313" key="3">
    <source>
        <dbReference type="Proteomes" id="UP001139493"/>
    </source>
</evidence>
<keyword evidence="3" id="KW-1185">Reference proteome</keyword>
<dbReference type="InterPro" id="IPR013154">
    <property type="entry name" value="ADH-like_N"/>
</dbReference>
<feature type="domain" description="Enoyl reductase (ER)" evidence="1">
    <location>
        <begin position="10"/>
        <end position="307"/>
    </location>
</feature>
<organism evidence="2 3">
    <name type="scientific">Promicromonospora thailandica</name>
    <dbReference type="NCBI Taxonomy" id="765201"/>
    <lineage>
        <taxon>Bacteria</taxon>
        <taxon>Bacillati</taxon>
        <taxon>Actinomycetota</taxon>
        <taxon>Actinomycetes</taxon>
        <taxon>Micrococcales</taxon>
        <taxon>Promicromonosporaceae</taxon>
        <taxon>Promicromonospora</taxon>
    </lineage>
</organism>
<dbReference type="CDD" id="cd05289">
    <property type="entry name" value="MDR_like_2"/>
    <property type="match status" value="1"/>
</dbReference>
<dbReference type="RefSeq" id="WP_253839446.1">
    <property type="nucleotide sequence ID" value="NZ_JAMTCS010000015.1"/>
</dbReference>
<dbReference type="Gene3D" id="3.40.50.720">
    <property type="entry name" value="NAD(P)-binding Rossmann-like Domain"/>
    <property type="match status" value="1"/>
</dbReference>
<name>A0A9X2G7K3_9MICO</name>
<gene>
    <name evidence="2" type="ORF">APR03_004467</name>
</gene>
<accession>A0A9X2G7K3</accession>
<protein>
    <submittedName>
        <fullName evidence="2">NADPH:quinone reductase</fullName>
    </submittedName>
</protein>
<comment type="caution">
    <text evidence="2">The sequence shown here is derived from an EMBL/GenBank/DDBJ whole genome shotgun (WGS) entry which is preliminary data.</text>
</comment>
<evidence type="ECO:0000259" key="1">
    <source>
        <dbReference type="SMART" id="SM00829"/>
    </source>
</evidence>
<dbReference type="SUPFAM" id="SSF51735">
    <property type="entry name" value="NAD(P)-binding Rossmann-fold domains"/>
    <property type="match status" value="1"/>
</dbReference>
<dbReference type="PANTHER" id="PTHR11695">
    <property type="entry name" value="ALCOHOL DEHYDROGENASE RELATED"/>
    <property type="match status" value="1"/>
</dbReference>
<dbReference type="Pfam" id="PF08240">
    <property type="entry name" value="ADH_N"/>
    <property type="match status" value="1"/>
</dbReference>
<dbReference type="AlphaFoldDB" id="A0A9X2G7K3"/>
<dbReference type="InterPro" id="IPR020843">
    <property type="entry name" value="ER"/>
</dbReference>
<dbReference type="Proteomes" id="UP001139493">
    <property type="component" value="Unassembled WGS sequence"/>
</dbReference>
<dbReference type="SUPFAM" id="SSF50129">
    <property type="entry name" value="GroES-like"/>
    <property type="match status" value="1"/>
</dbReference>
<dbReference type="Gene3D" id="3.90.180.10">
    <property type="entry name" value="Medium-chain alcohol dehydrogenases, catalytic domain"/>
    <property type="match status" value="1"/>
</dbReference>
<dbReference type="InterPro" id="IPR011032">
    <property type="entry name" value="GroES-like_sf"/>
</dbReference>
<reference evidence="2" key="1">
    <citation type="submission" date="2022-06" db="EMBL/GenBank/DDBJ databases">
        <title>Genomic Encyclopedia of Archaeal and Bacterial Type Strains, Phase II (KMG-II): from individual species to whole genera.</title>
        <authorList>
            <person name="Goeker M."/>
        </authorList>
    </citation>
    <scope>NUCLEOTIDE SEQUENCE</scope>
    <source>
        <strain evidence="2">DSM 26652</strain>
    </source>
</reference>